<name>A0A8B6HIM8_MYTGA</name>
<dbReference type="Pfam" id="PF04970">
    <property type="entry name" value="LRAT"/>
    <property type="match status" value="2"/>
</dbReference>
<feature type="region of interest" description="Disordered" evidence="1">
    <location>
        <begin position="264"/>
        <end position="286"/>
    </location>
</feature>
<accession>A0A8B6HIM8</accession>
<evidence type="ECO:0000313" key="3">
    <source>
        <dbReference type="EMBL" id="VDI79634.1"/>
    </source>
</evidence>
<keyword evidence="4" id="KW-1185">Reference proteome</keyword>
<evidence type="ECO:0000256" key="1">
    <source>
        <dbReference type="SAM" id="MobiDB-lite"/>
    </source>
</evidence>
<dbReference type="Proteomes" id="UP000596742">
    <property type="component" value="Unassembled WGS sequence"/>
</dbReference>
<dbReference type="AlphaFoldDB" id="A0A8B6HIM8"/>
<dbReference type="Gene3D" id="3.90.1720.10">
    <property type="entry name" value="endopeptidase domain like (from Nostoc punctiforme)"/>
    <property type="match status" value="2"/>
</dbReference>
<organism evidence="3 4">
    <name type="scientific">Mytilus galloprovincialis</name>
    <name type="common">Mediterranean mussel</name>
    <dbReference type="NCBI Taxonomy" id="29158"/>
    <lineage>
        <taxon>Eukaryota</taxon>
        <taxon>Metazoa</taxon>
        <taxon>Spiralia</taxon>
        <taxon>Lophotrochozoa</taxon>
        <taxon>Mollusca</taxon>
        <taxon>Bivalvia</taxon>
        <taxon>Autobranchia</taxon>
        <taxon>Pteriomorphia</taxon>
        <taxon>Mytilida</taxon>
        <taxon>Mytiloidea</taxon>
        <taxon>Mytilidae</taxon>
        <taxon>Mytilinae</taxon>
        <taxon>Mytilus</taxon>
    </lineage>
</organism>
<dbReference type="PANTHER" id="PTHR46137">
    <property type="entry name" value="OS05G0310600 PROTEIN"/>
    <property type="match status" value="1"/>
</dbReference>
<gene>
    <name evidence="3" type="ORF">MGAL_10B034503</name>
</gene>
<comment type="caution">
    <text evidence="3">The sequence shown here is derived from an EMBL/GenBank/DDBJ whole genome shotgun (WGS) entry which is preliminary data.</text>
</comment>
<feature type="compositionally biased region" description="Basic and acidic residues" evidence="1">
    <location>
        <begin position="264"/>
        <end position="275"/>
    </location>
</feature>
<dbReference type="PANTHER" id="PTHR46137:SF1">
    <property type="entry name" value="LRAT DOMAIN-CONTAINING PROTEIN"/>
    <property type="match status" value="1"/>
</dbReference>
<dbReference type="InterPro" id="IPR007053">
    <property type="entry name" value="LRAT_dom"/>
</dbReference>
<evidence type="ECO:0000313" key="4">
    <source>
        <dbReference type="Proteomes" id="UP000596742"/>
    </source>
</evidence>
<evidence type="ECO:0000259" key="2">
    <source>
        <dbReference type="PROSITE" id="PS51934"/>
    </source>
</evidence>
<sequence>MNDNILLEDTSGKFYQKEGTGFTSSESRLKDAIEDCNKENDTYSNRQATIHRKNFNDEHLETVNEETHLETLGKNDTDTVTQQDDHVFIYSINDKSESVILKENENQQQRTGEIYEATNIETVSNDDVNHKNKKYKKYKMSKNIKADSGDSNVFDPTTDISKLEDSPMMQRPPSHITVAFWAKENTPTSTRKVKPLALDAISDKEVYTFTRNDSKKKQLNDSGIADITEKDNETGNYPFNINFESISESIVVENENNYLLETKNVDGTEANRDRPSFGVSDDDNTDSKYLQTSLQSISNDESEVGKSCMDCIKPVPVKNWKEIRKGDHIIILRSFYDHHAIVVKVNEPEDDNCLQISLELIHQTNRGAIRDSFRGRERIVKLKRKTETVDLKTVRICKYWGRIKPKSPDEVVKRATESLNGDQHEFRYNVIDNNCEHFASWCVTGRRLSIQIRKATVVFKILVQNRLRGLSNEILRNKVEYDHGMLCETCFERNKKMLSVTTKKVKEKGDIHKGDIVLYRYYTLLHCSVVLDVIKRKEKYIKCEIAHYAFKGPLTQKKIQSSILKVPYNGSVSIFDYSSSEFETYEPDEVVCRARKRMGEKMFSYFSNDSSHFARWCKLKLLNQKQ</sequence>
<dbReference type="EMBL" id="UYJE01010086">
    <property type="protein sequence ID" value="VDI79634.1"/>
    <property type="molecule type" value="Genomic_DNA"/>
</dbReference>
<dbReference type="PROSITE" id="PS51934">
    <property type="entry name" value="LRAT"/>
    <property type="match status" value="1"/>
</dbReference>
<protein>
    <recommendedName>
        <fullName evidence="2">LRAT domain-containing protein</fullName>
    </recommendedName>
</protein>
<reference evidence="3" key="1">
    <citation type="submission" date="2018-11" db="EMBL/GenBank/DDBJ databases">
        <authorList>
            <person name="Alioto T."/>
            <person name="Alioto T."/>
        </authorList>
    </citation>
    <scope>NUCLEOTIDE SEQUENCE</scope>
</reference>
<feature type="domain" description="LRAT" evidence="2">
    <location>
        <begin position="328"/>
        <end position="451"/>
    </location>
</feature>
<proteinExistence type="predicted"/>
<dbReference type="OrthoDB" id="421951at2759"/>